<dbReference type="AlphaFoldDB" id="M3XJ96"/>
<dbReference type="Ensembl" id="ENSLACT00000025475.1">
    <property type="protein sequence ID" value="ENSLACP00000022802.1"/>
    <property type="gene ID" value="ENSLACG00000022664.1"/>
</dbReference>
<keyword evidence="2" id="KW-0732">Signal</keyword>
<gene>
    <name evidence="4" type="primary">LOC106702468</name>
</gene>
<evidence type="ECO:0000313" key="5">
    <source>
        <dbReference type="Proteomes" id="UP000008672"/>
    </source>
</evidence>
<dbReference type="GeneTree" id="ENSGT00390000006791"/>
<reference evidence="4" key="2">
    <citation type="submission" date="2025-08" db="UniProtKB">
        <authorList>
            <consortium name="Ensembl"/>
        </authorList>
    </citation>
    <scope>IDENTIFICATION</scope>
</reference>
<organism evidence="4 5">
    <name type="scientific">Latimeria chalumnae</name>
    <name type="common">Coelacanth</name>
    <dbReference type="NCBI Taxonomy" id="7897"/>
    <lineage>
        <taxon>Eukaryota</taxon>
        <taxon>Metazoa</taxon>
        <taxon>Chordata</taxon>
        <taxon>Craniata</taxon>
        <taxon>Vertebrata</taxon>
        <taxon>Euteleostomi</taxon>
        <taxon>Coelacanthiformes</taxon>
        <taxon>Coelacanthidae</taxon>
        <taxon>Latimeria</taxon>
    </lineage>
</organism>
<keyword evidence="1" id="KW-0812">Transmembrane</keyword>
<dbReference type="InParanoid" id="M3XJ96"/>
<evidence type="ECO:0000256" key="2">
    <source>
        <dbReference type="SAM" id="SignalP"/>
    </source>
</evidence>
<evidence type="ECO:0000256" key="1">
    <source>
        <dbReference type="SAM" id="Phobius"/>
    </source>
</evidence>
<dbReference type="FunCoup" id="M3XJ96">
    <property type="interactions" value="12"/>
</dbReference>
<dbReference type="KEGG" id="lcm:106702468"/>
<dbReference type="eggNOG" id="ENOG502R0N8">
    <property type="taxonomic scope" value="Eukaryota"/>
</dbReference>
<accession>M3XJ96</accession>
<reference evidence="4" key="3">
    <citation type="submission" date="2025-09" db="UniProtKB">
        <authorList>
            <consortium name="Ensembl"/>
        </authorList>
    </citation>
    <scope>IDENTIFICATION</scope>
</reference>
<reference evidence="5" key="1">
    <citation type="submission" date="2011-08" db="EMBL/GenBank/DDBJ databases">
        <title>The draft genome of Latimeria chalumnae.</title>
        <authorList>
            <person name="Di Palma F."/>
            <person name="Alfoldi J."/>
            <person name="Johnson J."/>
            <person name="Berlin A."/>
            <person name="Gnerre S."/>
            <person name="Jaffe D."/>
            <person name="MacCallum I."/>
            <person name="Young S."/>
            <person name="Walker B.J."/>
            <person name="Lander E."/>
            <person name="Lindblad-Toh K."/>
        </authorList>
    </citation>
    <scope>NUCLEOTIDE SEQUENCE [LARGE SCALE GENOMIC DNA]</scope>
    <source>
        <strain evidence="5">Wild caught</strain>
    </source>
</reference>
<dbReference type="RefSeq" id="XP_014340380.1">
    <property type="nucleotide sequence ID" value="XM_014484894.1"/>
</dbReference>
<feature type="domain" description="Shisa N-terminal" evidence="3">
    <location>
        <begin position="31"/>
        <end position="75"/>
    </location>
</feature>
<dbReference type="InterPro" id="IPR053891">
    <property type="entry name" value="Shisa_N"/>
</dbReference>
<dbReference type="GeneID" id="106702468"/>
<dbReference type="Pfam" id="PF13908">
    <property type="entry name" value="Shisa_N"/>
    <property type="match status" value="1"/>
</dbReference>
<keyword evidence="1" id="KW-1133">Transmembrane helix</keyword>
<dbReference type="OrthoDB" id="9899282at2759"/>
<proteinExistence type="predicted"/>
<evidence type="ECO:0000313" key="4">
    <source>
        <dbReference type="Ensembl" id="ENSLACP00000022802.1"/>
    </source>
</evidence>
<feature type="chain" id="PRO_5004043530" description="Shisa N-terminal domain-containing protein" evidence="2">
    <location>
        <begin position="26"/>
        <end position="150"/>
    </location>
</feature>
<feature type="signal peptide" evidence="2">
    <location>
        <begin position="1"/>
        <end position="25"/>
    </location>
</feature>
<evidence type="ECO:0000259" key="3">
    <source>
        <dbReference type="Pfam" id="PF13908"/>
    </source>
</evidence>
<sequence length="150" mass="17045">MELTNQMSLIIFAPLLSQLLLSAFAFNFKICEGYMDANELYHYGFSCPRLSETHDHAYCCYRGNHTFKYCCNQSEFESVMKVNPSAISTQYMPRNPLPLLGVGLYSCFVFALMIVDFLYLRKRHGGNLHTLCCQSILASSLVSSILGRNK</sequence>
<dbReference type="EMBL" id="AFYH01021296">
    <property type="status" value="NOT_ANNOTATED_CDS"/>
    <property type="molecule type" value="Genomic_DNA"/>
</dbReference>
<feature type="transmembrane region" description="Helical" evidence="1">
    <location>
        <begin position="99"/>
        <end position="120"/>
    </location>
</feature>
<protein>
    <recommendedName>
        <fullName evidence="3">Shisa N-terminal domain-containing protein</fullName>
    </recommendedName>
</protein>
<dbReference type="HOGENOM" id="CLU_1739906_0_0_1"/>
<name>M3XJ96_LATCH</name>
<keyword evidence="1" id="KW-0472">Membrane</keyword>
<dbReference type="Proteomes" id="UP000008672">
    <property type="component" value="Unassembled WGS sequence"/>
</dbReference>
<dbReference type="STRING" id="7897.ENSLACP00000022802"/>
<keyword evidence="5" id="KW-1185">Reference proteome</keyword>